<dbReference type="InterPro" id="IPR036397">
    <property type="entry name" value="RNaseH_sf"/>
</dbReference>
<dbReference type="PANTHER" id="PTHR23022:SF134">
    <property type="entry name" value="TRANSPOSABLE ELEMENT TC1 TRANSPOSASE"/>
    <property type="match status" value="1"/>
</dbReference>
<gene>
    <name evidence="4" type="ORF">B4U80_08243</name>
</gene>
<dbReference type="AlphaFoldDB" id="A0A443RZD9"/>
<dbReference type="Pfam" id="PF01498">
    <property type="entry name" value="HTH_Tnp_Tc3_2"/>
    <property type="match status" value="1"/>
</dbReference>
<dbReference type="VEuPathDB" id="VectorBase:LDEU011409"/>
<evidence type="ECO:0000313" key="4">
    <source>
        <dbReference type="EMBL" id="RWS20631.1"/>
    </source>
</evidence>
<evidence type="ECO:0000259" key="3">
    <source>
        <dbReference type="Pfam" id="PF13358"/>
    </source>
</evidence>
<name>A0A443RZD9_9ACAR</name>
<dbReference type="STRING" id="299467.A0A443RZD9"/>
<evidence type="ECO:0000313" key="5">
    <source>
        <dbReference type="Proteomes" id="UP000288716"/>
    </source>
</evidence>
<accession>A0A443RZD9</accession>
<dbReference type="Gene3D" id="3.30.420.10">
    <property type="entry name" value="Ribonuclease H-like superfamily/Ribonuclease H"/>
    <property type="match status" value="1"/>
</dbReference>
<comment type="subcellular location">
    <subcellularLocation>
        <location evidence="1">Nucleus</location>
    </subcellularLocation>
</comment>
<dbReference type="GO" id="GO:0006313">
    <property type="term" value="P:DNA transposition"/>
    <property type="evidence" value="ECO:0007669"/>
    <property type="project" value="InterPro"/>
</dbReference>
<dbReference type="Gene3D" id="1.10.10.60">
    <property type="entry name" value="Homeodomain-like"/>
    <property type="match status" value="1"/>
</dbReference>
<feature type="domain" description="Transposase Tc1-like" evidence="2">
    <location>
        <begin position="78"/>
        <end position="145"/>
    </location>
</feature>
<keyword evidence="5" id="KW-1185">Reference proteome</keyword>
<dbReference type="SUPFAM" id="SSF46689">
    <property type="entry name" value="Homeodomain-like"/>
    <property type="match status" value="1"/>
</dbReference>
<dbReference type="EMBL" id="NCKV01016419">
    <property type="protein sequence ID" value="RWS20631.1"/>
    <property type="molecule type" value="Genomic_DNA"/>
</dbReference>
<dbReference type="InterPro" id="IPR038717">
    <property type="entry name" value="Tc1-like_DDE_dom"/>
</dbReference>
<comment type="caution">
    <text evidence="4">The sequence shown here is derived from an EMBL/GenBank/DDBJ whole genome shotgun (WGS) entry which is preliminary data.</text>
</comment>
<organism evidence="4 5">
    <name type="scientific">Leptotrombidium deliense</name>
    <dbReference type="NCBI Taxonomy" id="299467"/>
    <lineage>
        <taxon>Eukaryota</taxon>
        <taxon>Metazoa</taxon>
        <taxon>Ecdysozoa</taxon>
        <taxon>Arthropoda</taxon>
        <taxon>Chelicerata</taxon>
        <taxon>Arachnida</taxon>
        <taxon>Acari</taxon>
        <taxon>Acariformes</taxon>
        <taxon>Trombidiformes</taxon>
        <taxon>Prostigmata</taxon>
        <taxon>Anystina</taxon>
        <taxon>Parasitengona</taxon>
        <taxon>Trombiculoidea</taxon>
        <taxon>Trombiculidae</taxon>
        <taxon>Leptotrombidium</taxon>
    </lineage>
</organism>
<dbReference type="InterPro" id="IPR052338">
    <property type="entry name" value="Transposase_5"/>
</dbReference>
<reference evidence="4 5" key="1">
    <citation type="journal article" date="2018" name="Gigascience">
        <title>Genomes of trombidid mites reveal novel predicted allergens and laterally-transferred genes associated with secondary metabolism.</title>
        <authorList>
            <person name="Dong X."/>
            <person name="Chaisiri K."/>
            <person name="Xia D."/>
            <person name="Armstrong S.D."/>
            <person name="Fang Y."/>
            <person name="Donnelly M.J."/>
            <person name="Kadowaki T."/>
            <person name="McGarry J.W."/>
            <person name="Darby A.C."/>
            <person name="Makepeace B.L."/>
        </authorList>
    </citation>
    <scope>NUCLEOTIDE SEQUENCE [LARGE SCALE GENOMIC DNA]</scope>
    <source>
        <strain evidence="4">UoL-UT</strain>
    </source>
</reference>
<protein>
    <recommendedName>
        <fullName evidence="6">Tc1-like transposase DDE domain-containing protein</fullName>
    </recommendedName>
</protein>
<dbReference type="GO" id="GO:0015074">
    <property type="term" value="P:DNA integration"/>
    <property type="evidence" value="ECO:0007669"/>
    <property type="project" value="InterPro"/>
</dbReference>
<dbReference type="PANTHER" id="PTHR23022">
    <property type="entry name" value="TRANSPOSABLE ELEMENT-RELATED"/>
    <property type="match status" value="1"/>
</dbReference>
<evidence type="ECO:0000256" key="1">
    <source>
        <dbReference type="ARBA" id="ARBA00004123"/>
    </source>
</evidence>
<proteinExistence type="predicted"/>
<evidence type="ECO:0000259" key="2">
    <source>
        <dbReference type="Pfam" id="PF01498"/>
    </source>
</evidence>
<dbReference type="Pfam" id="PF13358">
    <property type="entry name" value="DDE_3"/>
    <property type="match status" value="1"/>
</dbReference>
<dbReference type="GO" id="GO:0003677">
    <property type="term" value="F:DNA binding"/>
    <property type="evidence" value="ECO:0007669"/>
    <property type="project" value="InterPro"/>
</dbReference>
<dbReference type="Proteomes" id="UP000288716">
    <property type="component" value="Unassembled WGS sequence"/>
</dbReference>
<feature type="domain" description="Tc1-like transposase DDE" evidence="3">
    <location>
        <begin position="152"/>
        <end position="295"/>
    </location>
</feature>
<dbReference type="GO" id="GO:0005634">
    <property type="term" value="C:nucleus"/>
    <property type="evidence" value="ECO:0007669"/>
    <property type="project" value="UniProtKB-SubCell"/>
</dbReference>
<evidence type="ECO:0008006" key="6">
    <source>
        <dbReference type="Google" id="ProtNLM"/>
    </source>
</evidence>
<dbReference type="InterPro" id="IPR009057">
    <property type="entry name" value="Homeodomain-like_sf"/>
</dbReference>
<dbReference type="InterPro" id="IPR002492">
    <property type="entry name" value="Transposase_Tc1-like"/>
</dbReference>
<dbReference type="OrthoDB" id="9996331at2759"/>
<sequence length="335" mass="39338">MEISQNSENRRPQLSEDDKCKIVLMSSHGFSNAEIGREFDRTRHCIANVINKWFSQRTIKRKVGSGFNRKTSAEQDQQIRDYAETHKKDTEQQILNALDFNISKTTVVRRLKEVEGLHRRKSVKKPELTEQHIEQRFDYALDHSNWTHECYDIVCMDECSINSLPNGTIWITRKNGERFLPENIDATQSTSRCTISIHAWMSCHGLGTATRIEGNLNAVKYLEILNAEIPKINERFQNRNWYLVNDRSSIHTARITQEFFSQQTQINDMHHPPKSPDLNPIENVFGELKRRLSDRIREENSRIRNTEQLWEYIENAWREIASLMHTDTTVVIRGR</sequence>